<accession>A4BDZ2</accession>
<keyword evidence="1" id="KW-0812">Transmembrane</keyword>
<dbReference type="HOGENOM" id="CLU_2071180_0_0_6"/>
<protein>
    <submittedName>
        <fullName evidence="2">Uncharacterized protein</fullName>
    </submittedName>
</protein>
<comment type="caution">
    <text evidence="2">The sequence shown here is derived from an EMBL/GenBank/DDBJ whole genome shotgun (WGS) entry which is preliminary data.</text>
</comment>
<sequence length="118" mass="14274">MYRTELTQVRVNVVDRVLNGRQLFRFFVRDLGFKLFFQSHHQVYCIQRISTQIIDKRCLWCHVFFFCAQLFTNNLLYAIFNAAHYENSLKYLAPLKVLASLYKRYSIEQVKRLLTLRN</sequence>
<keyword evidence="1" id="KW-1133">Transmembrane helix</keyword>
<dbReference type="EMBL" id="AAOE01000008">
    <property type="protein sequence ID" value="EAR09751.1"/>
    <property type="molecule type" value="Genomic_DNA"/>
</dbReference>
<gene>
    <name evidence="2" type="ORF">MED297_16369</name>
</gene>
<dbReference type="Proteomes" id="UP000005953">
    <property type="component" value="Unassembled WGS sequence"/>
</dbReference>
<evidence type="ECO:0000256" key="1">
    <source>
        <dbReference type="SAM" id="Phobius"/>
    </source>
</evidence>
<organism evidence="2 3">
    <name type="scientific">Reinekea blandensis MED297</name>
    <dbReference type="NCBI Taxonomy" id="314283"/>
    <lineage>
        <taxon>Bacteria</taxon>
        <taxon>Pseudomonadati</taxon>
        <taxon>Pseudomonadota</taxon>
        <taxon>Gammaproteobacteria</taxon>
        <taxon>Oceanospirillales</taxon>
        <taxon>Saccharospirillaceae</taxon>
        <taxon>Reinekea</taxon>
    </lineage>
</organism>
<reference evidence="2 3" key="1">
    <citation type="submission" date="2006-02" db="EMBL/GenBank/DDBJ databases">
        <authorList>
            <person name="Pinhassi J."/>
            <person name="Pedros-Alio C."/>
            <person name="Ferriera S."/>
            <person name="Johnson J."/>
            <person name="Kravitz S."/>
            <person name="Halpern A."/>
            <person name="Remington K."/>
            <person name="Beeson K."/>
            <person name="Tran B."/>
            <person name="Rogers Y.-H."/>
            <person name="Friedman R."/>
            <person name="Venter J.C."/>
        </authorList>
    </citation>
    <scope>NUCLEOTIDE SEQUENCE [LARGE SCALE GENOMIC DNA]</scope>
    <source>
        <strain evidence="2 3">MED297</strain>
    </source>
</reference>
<feature type="transmembrane region" description="Helical" evidence="1">
    <location>
        <begin position="58"/>
        <end position="80"/>
    </location>
</feature>
<evidence type="ECO:0000313" key="3">
    <source>
        <dbReference type="Proteomes" id="UP000005953"/>
    </source>
</evidence>
<evidence type="ECO:0000313" key="2">
    <source>
        <dbReference type="EMBL" id="EAR09751.1"/>
    </source>
</evidence>
<proteinExistence type="predicted"/>
<keyword evidence="3" id="KW-1185">Reference proteome</keyword>
<dbReference type="STRING" id="314283.MED297_16369"/>
<dbReference type="AlphaFoldDB" id="A4BDZ2"/>
<keyword evidence="1" id="KW-0472">Membrane</keyword>
<name>A4BDZ2_9GAMM</name>